<evidence type="ECO:0000313" key="7">
    <source>
        <dbReference type="EMBL" id="MFB9108291.1"/>
    </source>
</evidence>
<dbReference type="PROSITE" id="PS50059">
    <property type="entry name" value="FKBP_PPIASE"/>
    <property type="match status" value="1"/>
</dbReference>
<sequence length="378" mass="42086">MNKFKYFFILLIALSALVSCNKNDDDDQVETVPLRDYQEQYLKDNDSIVKYLKTNYIEEVTADFDIKISKIPVGGTQTSIWDQTIYPLQSRDVYNDNITYKVYYLVLNEGVGDAPCNYDDITASYVGNLLDGTVFDTSENLARFFSLDGTGANGVFVDGWKEIFPKFKAGKANPANADGTITYSNFGAGMMFLPSGLAYYASGSGAIKAYTPIAFSFKLFDVQRVDHDRDGIFDIDEDINGDGYVYDFRDKTLYSNPPAELIDDTDGDGVADFIDIDDDGDGYTTLLEITKPTGEVGGAFGPSKYFPFEAFAVEDDPTTPNINEAWNSEPRGIPSFLKTITENGVTRNEYDYTTSGRKKIHLDKDHNTTKVTTITAKK</sequence>
<name>A0ABV5H8R8_9FLAO</name>
<evidence type="ECO:0000259" key="6">
    <source>
        <dbReference type="PROSITE" id="PS50059"/>
    </source>
</evidence>
<proteinExistence type="predicted"/>
<keyword evidence="3 4" id="KW-0697">Rotamase</keyword>
<keyword evidence="8" id="KW-1185">Reference proteome</keyword>
<dbReference type="Proteomes" id="UP001589562">
    <property type="component" value="Unassembled WGS sequence"/>
</dbReference>
<dbReference type="InterPro" id="IPR046357">
    <property type="entry name" value="PPIase_dom_sf"/>
</dbReference>
<dbReference type="RefSeq" id="WP_278010866.1">
    <property type="nucleotide sequence ID" value="NZ_CP121112.1"/>
</dbReference>
<feature type="chain" id="PRO_5045179344" description="peptidylprolyl isomerase" evidence="5">
    <location>
        <begin position="25"/>
        <end position="378"/>
    </location>
</feature>
<dbReference type="EC" id="5.2.1.8" evidence="2 4"/>
<accession>A0ABV5H8R8</accession>
<reference evidence="7 8" key="1">
    <citation type="submission" date="2024-09" db="EMBL/GenBank/DDBJ databases">
        <authorList>
            <person name="Sun Q."/>
            <person name="Mori K."/>
        </authorList>
    </citation>
    <scope>NUCLEOTIDE SEQUENCE [LARGE SCALE GENOMIC DNA]</scope>
    <source>
        <strain evidence="7 8">CECT 8365</strain>
    </source>
</reference>
<evidence type="ECO:0000256" key="1">
    <source>
        <dbReference type="ARBA" id="ARBA00000971"/>
    </source>
</evidence>
<dbReference type="Gene3D" id="3.10.50.40">
    <property type="match status" value="1"/>
</dbReference>
<evidence type="ECO:0000256" key="3">
    <source>
        <dbReference type="ARBA" id="ARBA00023110"/>
    </source>
</evidence>
<protein>
    <recommendedName>
        <fullName evidence="2 4">peptidylprolyl isomerase</fullName>
        <ecNumber evidence="2 4">5.2.1.8</ecNumber>
    </recommendedName>
</protein>
<feature type="domain" description="PPIase FKBP-type" evidence="6">
    <location>
        <begin position="118"/>
        <end position="223"/>
    </location>
</feature>
<evidence type="ECO:0000256" key="2">
    <source>
        <dbReference type="ARBA" id="ARBA00013194"/>
    </source>
</evidence>
<feature type="signal peptide" evidence="5">
    <location>
        <begin position="1"/>
        <end position="24"/>
    </location>
</feature>
<dbReference type="SUPFAM" id="SSF54534">
    <property type="entry name" value="FKBP-like"/>
    <property type="match status" value="1"/>
</dbReference>
<dbReference type="PROSITE" id="PS51257">
    <property type="entry name" value="PROKAR_LIPOPROTEIN"/>
    <property type="match status" value="1"/>
</dbReference>
<evidence type="ECO:0000313" key="8">
    <source>
        <dbReference type="Proteomes" id="UP001589562"/>
    </source>
</evidence>
<dbReference type="InterPro" id="IPR028974">
    <property type="entry name" value="TSP_type-3_rpt"/>
</dbReference>
<dbReference type="InterPro" id="IPR001179">
    <property type="entry name" value="PPIase_FKBP_dom"/>
</dbReference>
<organism evidence="7 8">
    <name type="scientific">Flavobacterium gyeonganense</name>
    <dbReference type="NCBI Taxonomy" id="1310418"/>
    <lineage>
        <taxon>Bacteria</taxon>
        <taxon>Pseudomonadati</taxon>
        <taxon>Bacteroidota</taxon>
        <taxon>Flavobacteriia</taxon>
        <taxon>Flavobacteriales</taxon>
        <taxon>Flavobacteriaceae</taxon>
        <taxon>Flavobacterium</taxon>
    </lineage>
</organism>
<comment type="catalytic activity">
    <reaction evidence="1 4">
        <text>[protein]-peptidylproline (omega=180) = [protein]-peptidylproline (omega=0)</text>
        <dbReference type="Rhea" id="RHEA:16237"/>
        <dbReference type="Rhea" id="RHEA-COMP:10747"/>
        <dbReference type="Rhea" id="RHEA-COMP:10748"/>
        <dbReference type="ChEBI" id="CHEBI:83833"/>
        <dbReference type="ChEBI" id="CHEBI:83834"/>
        <dbReference type="EC" id="5.2.1.8"/>
    </reaction>
</comment>
<dbReference type="Gene3D" id="4.10.1080.10">
    <property type="entry name" value="TSP type-3 repeat"/>
    <property type="match status" value="1"/>
</dbReference>
<gene>
    <name evidence="7" type="ORF">ACFFVK_06865</name>
</gene>
<dbReference type="EMBL" id="JBHMFE010000009">
    <property type="protein sequence ID" value="MFB9108291.1"/>
    <property type="molecule type" value="Genomic_DNA"/>
</dbReference>
<dbReference type="GO" id="GO:0003755">
    <property type="term" value="F:peptidyl-prolyl cis-trans isomerase activity"/>
    <property type="evidence" value="ECO:0007669"/>
    <property type="project" value="UniProtKB-EC"/>
</dbReference>
<keyword evidence="5" id="KW-0732">Signal</keyword>
<evidence type="ECO:0000256" key="5">
    <source>
        <dbReference type="SAM" id="SignalP"/>
    </source>
</evidence>
<evidence type="ECO:0000256" key="4">
    <source>
        <dbReference type="PROSITE-ProRule" id="PRU00277"/>
    </source>
</evidence>
<keyword evidence="4 7" id="KW-0413">Isomerase</keyword>
<comment type="caution">
    <text evidence="7">The sequence shown here is derived from an EMBL/GenBank/DDBJ whole genome shotgun (WGS) entry which is preliminary data.</text>
</comment>